<comment type="function">
    <text evidence="1 12">Converts 2,5-diamino-6-(ribosylamino)-4(3h)-pyrimidinone 5'-phosphate into 5-amino-6-(ribosylamino)-2,4(1h,3h)-pyrimidinedione 5'-phosphate.</text>
</comment>
<dbReference type="InterPro" id="IPR004794">
    <property type="entry name" value="Eubact_RibD"/>
</dbReference>
<evidence type="ECO:0000256" key="12">
    <source>
        <dbReference type="PIRNR" id="PIRNR006769"/>
    </source>
</evidence>
<gene>
    <name evidence="14" type="primary">ribD</name>
    <name evidence="14" type="ORF">PAUR_a0510</name>
</gene>
<dbReference type="PROSITE" id="PS51747">
    <property type="entry name" value="CYT_DCMP_DEAMINASES_2"/>
    <property type="match status" value="1"/>
</dbReference>
<dbReference type="Pfam" id="PF01872">
    <property type="entry name" value="RibD_C"/>
    <property type="match status" value="1"/>
</dbReference>
<keyword evidence="15" id="KW-1185">Reference proteome</keyword>
<dbReference type="InterPro" id="IPR016193">
    <property type="entry name" value="Cytidine_deaminase-like"/>
</dbReference>
<reference evidence="14 15" key="1">
    <citation type="submission" date="2015-03" db="EMBL/GenBank/DDBJ databases">
        <title>Genome sequence of Pseudoalteromonas aurantia.</title>
        <authorList>
            <person name="Xie B.-B."/>
            <person name="Rong J.-C."/>
            <person name="Qin Q.-L."/>
            <person name="Zhang Y.-Z."/>
        </authorList>
    </citation>
    <scope>NUCLEOTIDE SEQUENCE [LARGE SCALE GENOMIC DNA]</scope>
    <source>
        <strain evidence="14 15">208</strain>
    </source>
</reference>
<evidence type="ECO:0000256" key="4">
    <source>
        <dbReference type="ARBA" id="ARBA00005259"/>
    </source>
</evidence>
<comment type="cofactor">
    <cofactor evidence="12">
        <name>Zn(2+)</name>
        <dbReference type="ChEBI" id="CHEBI:29105"/>
    </cofactor>
    <text evidence="12">Binds 1 zinc ion.</text>
</comment>
<dbReference type="Proteomes" id="UP000615755">
    <property type="component" value="Unassembled WGS sequence"/>
</dbReference>
<evidence type="ECO:0000259" key="13">
    <source>
        <dbReference type="PROSITE" id="PS51747"/>
    </source>
</evidence>
<keyword evidence="8 12" id="KW-0862">Zinc</keyword>
<dbReference type="SUPFAM" id="SSF53597">
    <property type="entry name" value="Dihydrofolate reductase-like"/>
    <property type="match status" value="1"/>
</dbReference>
<keyword evidence="7 12" id="KW-0479">Metal-binding</keyword>
<evidence type="ECO:0000256" key="10">
    <source>
        <dbReference type="ARBA" id="ARBA00023002"/>
    </source>
</evidence>
<evidence type="ECO:0000256" key="8">
    <source>
        <dbReference type="ARBA" id="ARBA00022833"/>
    </source>
</evidence>
<dbReference type="CDD" id="cd01284">
    <property type="entry name" value="Riboflavin_deaminase-reductase"/>
    <property type="match status" value="1"/>
</dbReference>
<comment type="similarity">
    <text evidence="4 12">In the N-terminal section; belongs to the cytidine and deoxycytidylate deaminase family.</text>
</comment>
<dbReference type="InterPro" id="IPR050765">
    <property type="entry name" value="Riboflavin_Biosynth_HTPR"/>
</dbReference>
<comment type="catalytic activity">
    <reaction evidence="12">
        <text>5-amino-6-(5-phospho-D-ribitylamino)uracil + NADP(+) = 5-amino-6-(5-phospho-D-ribosylamino)uracil + NADPH + H(+)</text>
        <dbReference type="Rhea" id="RHEA:17845"/>
        <dbReference type="ChEBI" id="CHEBI:15378"/>
        <dbReference type="ChEBI" id="CHEBI:57783"/>
        <dbReference type="ChEBI" id="CHEBI:58349"/>
        <dbReference type="ChEBI" id="CHEBI:58421"/>
        <dbReference type="ChEBI" id="CHEBI:58453"/>
        <dbReference type="EC" id="1.1.1.193"/>
    </reaction>
</comment>
<dbReference type="InterPro" id="IPR016192">
    <property type="entry name" value="APOBEC/CMP_deaminase_Zn-bd"/>
</dbReference>
<evidence type="ECO:0000256" key="11">
    <source>
        <dbReference type="ARBA" id="ARBA00023268"/>
    </source>
</evidence>
<evidence type="ECO:0000256" key="6">
    <source>
        <dbReference type="ARBA" id="ARBA00022619"/>
    </source>
</evidence>
<dbReference type="PROSITE" id="PS00903">
    <property type="entry name" value="CYT_DCMP_DEAMINASES_1"/>
    <property type="match status" value="1"/>
</dbReference>
<evidence type="ECO:0000313" key="14">
    <source>
        <dbReference type="EMBL" id="MBE0367191.1"/>
    </source>
</evidence>
<keyword evidence="12" id="KW-0378">Hydrolase</keyword>
<evidence type="ECO:0000313" key="15">
    <source>
        <dbReference type="Proteomes" id="UP000615755"/>
    </source>
</evidence>
<proteinExistence type="inferred from homology"/>
<evidence type="ECO:0000256" key="5">
    <source>
        <dbReference type="ARBA" id="ARBA00007417"/>
    </source>
</evidence>
<evidence type="ECO:0000256" key="7">
    <source>
        <dbReference type="ARBA" id="ARBA00022723"/>
    </source>
</evidence>
<dbReference type="Gene3D" id="3.40.430.10">
    <property type="entry name" value="Dihydrofolate Reductase, subunit A"/>
    <property type="match status" value="1"/>
</dbReference>
<comment type="catalytic activity">
    <reaction evidence="12">
        <text>2,5-diamino-6-hydroxy-4-(5-phosphoribosylamino)-pyrimidine + H2O + H(+) = 5-amino-6-(5-phospho-D-ribosylamino)uracil + NH4(+)</text>
        <dbReference type="Rhea" id="RHEA:21868"/>
        <dbReference type="ChEBI" id="CHEBI:15377"/>
        <dbReference type="ChEBI" id="CHEBI:15378"/>
        <dbReference type="ChEBI" id="CHEBI:28938"/>
        <dbReference type="ChEBI" id="CHEBI:58453"/>
        <dbReference type="ChEBI" id="CHEBI:58614"/>
        <dbReference type="EC" id="3.5.4.26"/>
    </reaction>
</comment>
<keyword evidence="11" id="KW-0511">Multifunctional enzyme</keyword>
<dbReference type="InterPro" id="IPR002125">
    <property type="entry name" value="CMP_dCMP_dom"/>
</dbReference>
<dbReference type="PIRSF" id="PIRSF006769">
    <property type="entry name" value="RibD"/>
    <property type="match status" value="1"/>
</dbReference>
<comment type="pathway">
    <text evidence="2 12">Cofactor biosynthesis; riboflavin biosynthesis; 5-amino-6-(D-ribitylamino)uracil from GTP: step 2/4.</text>
</comment>
<dbReference type="InterPro" id="IPR011549">
    <property type="entry name" value="RibD_C"/>
</dbReference>
<dbReference type="EMBL" id="AQGV01000012">
    <property type="protein sequence ID" value="MBE0367191.1"/>
    <property type="molecule type" value="Genomic_DNA"/>
</dbReference>
<dbReference type="InterPro" id="IPR024072">
    <property type="entry name" value="DHFR-like_dom_sf"/>
</dbReference>
<organism evidence="14 15">
    <name type="scientific">Pseudoalteromonas aurantia 208</name>
    <dbReference type="NCBI Taxonomy" id="1314867"/>
    <lineage>
        <taxon>Bacteria</taxon>
        <taxon>Pseudomonadati</taxon>
        <taxon>Pseudomonadota</taxon>
        <taxon>Gammaproteobacteria</taxon>
        <taxon>Alteromonadales</taxon>
        <taxon>Pseudoalteromonadaceae</taxon>
        <taxon>Pseudoalteromonas</taxon>
    </lineage>
</organism>
<sequence>MFSEQDKSYMTRAIELAQQGQYTTTPNPNVGCVIVKNGRIIGEGFHQKAGESHAEVHALQEAGTHARGATVYVTLEPCSHFGKTPPCAKGLIDAGVNKVIAAMVDPNPQVAGRGLAMLKQAGVETAFGLLEEQARALNDGFLKRMEFGLPFVSCKLAASVDGKTALSNGQSKWITSSAARRDVQIFRARSCAVLTGADTVLVDDAKMNVRESECDISLPEGKQLRQPTRVIFDSQNRLSPNLPLFKIDSPVIILRTSLDNSHDWPHFVEQVVVPDSKLKINCHAALALLAQRGINRVWLEAGATLAGVFHQQTLIDEFVIYLAPKIIGHDGRGLFNTQTIACMNDIATLNFTSVERIDEDVRLILRPS</sequence>
<protein>
    <recommendedName>
        <fullName evidence="12">Riboflavin biosynthesis protein RibD</fullName>
    </recommendedName>
    <domain>
        <recommendedName>
            <fullName evidence="12">Diaminohydroxyphosphoribosylaminopyrimidine deaminase</fullName>
            <shortName evidence="12">DRAP deaminase</shortName>
            <ecNumber evidence="12">3.5.4.26</ecNumber>
        </recommendedName>
        <alternativeName>
            <fullName evidence="12">Riboflavin-specific deaminase</fullName>
        </alternativeName>
    </domain>
    <domain>
        <recommendedName>
            <fullName evidence="12">5-amino-6-(5-phosphoribosylamino)uracil reductase</fullName>
            <ecNumber evidence="12">1.1.1.193</ecNumber>
        </recommendedName>
        <alternativeName>
            <fullName evidence="12">HTP reductase</fullName>
        </alternativeName>
    </domain>
</protein>
<dbReference type="EC" id="1.1.1.193" evidence="12"/>
<dbReference type="NCBIfam" id="TIGR00227">
    <property type="entry name" value="ribD_Cterm"/>
    <property type="match status" value="1"/>
</dbReference>
<dbReference type="PANTHER" id="PTHR38011:SF7">
    <property type="entry name" value="2,5-DIAMINO-6-RIBOSYLAMINO-4(3H)-PYRIMIDINONE 5'-PHOSPHATE REDUCTASE"/>
    <property type="match status" value="1"/>
</dbReference>
<evidence type="ECO:0000256" key="2">
    <source>
        <dbReference type="ARBA" id="ARBA00004882"/>
    </source>
</evidence>
<evidence type="ECO:0000256" key="3">
    <source>
        <dbReference type="ARBA" id="ARBA00004910"/>
    </source>
</evidence>
<evidence type="ECO:0000256" key="1">
    <source>
        <dbReference type="ARBA" id="ARBA00002151"/>
    </source>
</evidence>
<dbReference type="SUPFAM" id="SSF53927">
    <property type="entry name" value="Cytidine deaminase-like"/>
    <property type="match status" value="1"/>
</dbReference>
<comment type="similarity">
    <text evidence="5 12">In the C-terminal section; belongs to the HTP reductase family.</text>
</comment>
<feature type="domain" description="CMP/dCMP-type deaminase" evidence="13">
    <location>
        <begin position="4"/>
        <end position="126"/>
    </location>
</feature>
<keyword evidence="9 12" id="KW-0521">NADP</keyword>
<accession>A0ABR9E8B3</accession>
<dbReference type="InterPro" id="IPR002734">
    <property type="entry name" value="RibDG_C"/>
</dbReference>
<name>A0ABR9E8B3_9GAMM</name>
<dbReference type="EC" id="3.5.4.26" evidence="12"/>
<keyword evidence="10 12" id="KW-0560">Oxidoreductase</keyword>
<comment type="caution">
    <text evidence="14">The sequence shown here is derived from an EMBL/GenBank/DDBJ whole genome shotgun (WGS) entry which is preliminary data.</text>
</comment>
<dbReference type="NCBIfam" id="TIGR00326">
    <property type="entry name" value="eubact_ribD"/>
    <property type="match status" value="1"/>
</dbReference>
<dbReference type="PANTHER" id="PTHR38011">
    <property type="entry name" value="DIHYDROFOLATE REDUCTASE FAMILY PROTEIN (AFU_ORTHOLOGUE AFUA_8G06820)"/>
    <property type="match status" value="1"/>
</dbReference>
<keyword evidence="6 12" id="KW-0686">Riboflavin biosynthesis</keyword>
<dbReference type="Gene3D" id="3.40.140.10">
    <property type="entry name" value="Cytidine Deaminase, domain 2"/>
    <property type="match status" value="1"/>
</dbReference>
<evidence type="ECO:0000256" key="9">
    <source>
        <dbReference type="ARBA" id="ARBA00022857"/>
    </source>
</evidence>
<comment type="pathway">
    <text evidence="3 12">Cofactor biosynthesis; riboflavin biosynthesis; 5-amino-6-(D-ribitylamino)uracil from GTP: step 3/4.</text>
</comment>
<dbReference type="Pfam" id="PF00383">
    <property type="entry name" value="dCMP_cyt_deam_1"/>
    <property type="match status" value="1"/>
</dbReference>